<name>A0A371DPY3_9APHY</name>
<evidence type="ECO:0000313" key="5">
    <source>
        <dbReference type="Proteomes" id="UP000256964"/>
    </source>
</evidence>
<dbReference type="EMBL" id="KZ857384">
    <property type="protein sequence ID" value="RDX54591.1"/>
    <property type="molecule type" value="Genomic_DNA"/>
</dbReference>
<dbReference type="Proteomes" id="UP000256964">
    <property type="component" value="Unassembled WGS sequence"/>
</dbReference>
<dbReference type="PROSITE" id="PS50143">
    <property type="entry name" value="BIR_REPEAT_2"/>
    <property type="match status" value="2"/>
</dbReference>
<keyword evidence="5" id="KW-1185">Reference proteome</keyword>
<reference evidence="4 5" key="1">
    <citation type="journal article" date="2018" name="Biotechnol. Biofuels">
        <title>Integrative visual omics of the white-rot fungus Polyporus brumalis exposes the biotechnological potential of its oxidative enzymes for delignifying raw plant biomass.</title>
        <authorList>
            <person name="Miyauchi S."/>
            <person name="Rancon A."/>
            <person name="Drula E."/>
            <person name="Hage H."/>
            <person name="Chaduli D."/>
            <person name="Favel A."/>
            <person name="Grisel S."/>
            <person name="Henrissat B."/>
            <person name="Herpoel-Gimbert I."/>
            <person name="Ruiz-Duenas F.J."/>
            <person name="Chevret D."/>
            <person name="Hainaut M."/>
            <person name="Lin J."/>
            <person name="Wang M."/>
            <person name="Pangilinan J."/>
            <person name="Lipzen A."/>
            <person name="Lesage-Meessen L."/>
            <person name="Navarro D."/>
            <person name="Riley R."/>
            <person name="Grigoriev I.V."/>
            <person name="Zhou S."/>
            <person name="Raouche S."/>
            <person name="Rosso M.N."/>
        </authorList>
    </citation>
    <scope>NUCLEOTIDE SEQUENCE [LARGE SCALE GENOMIC DNA]</scope>
    <source>
        <strain evidence="4 5">BRFM 1820</strain>
    </source>
</reference>
<feature type="compositionally biased region" description="Low complexity" evidence="3">
    <location>
        <begin position="26"/>
        <end position="36"/>
    </location>
</feature>
<feature type="compositionally biased region" description="Basic and acidic residues" evidence="3">
    <location>
        <begin position="541"/>
        <end position="566"/>
    </location>
</feature>
<feature type="compositionally biased region" description="Acidic residues" evidence="3">
    <location>
        <begin position="347"/>
        <end position="379"/>
    </location>
</feature>
<dbReference type="STRING" id="139420.A0A371DPY3"/>
<organism evidence="4 5">
    <name type="scientific">Lentinus brumalis</name>
    <dbReference type="NCBI Taxonomy" id="2498619"/>
    <lineage>
        <taxon>Eukaryota</taxon>
        <taxon>Fungi</taxon>
        <taxon>Dikarya</taxon>
        <taxon>Basidiomycota</taxon>
        <taxon>Agaricomycotina</taxon>
        <taxon>Agaricomycetes</taxon>
        <taxon>Polyporales</taxon>
        <taxon>Polyporaceae</taxon>
        <taxon>Lentinus</taxon>
    </lineage>
</organism>
<evidence type="ECO:0000313" key="4">
    <source>
        <dbReference type="EMBL" id="RDX54591.1"/>
    </source>
</evidence>
<evidence type="ECO:0000256" key="1">
    <source>
        <dbReference type="ARBA" id="ARBA00022723"/>
    </source>
</evidence>
<feature type="compositionally biased region" description="Basic residues" evidence="3">
    <location>
        <begin position="455"/>
        <end position="468"/>
    </location>
</feature>
<feature type="compositionally biased region" description="Basic residues" evidence="3">
    <location>
        <begin position="510"/>
        <end position="521"/>
    </location>
</feature>
<feature type="compositionally biased region" description="Low complexity" evidence="3">
    <location>
        <begin position="220"/>
        <end position="232"/>
    </location>
</feature>
<accession>A0A371DPY3</accession>
<dbReference type="Gene3D" id="1.10.1170.10">
    <property type="entry name" value="Inhibitor Of Apoptosis Protein (2mihbC-IAP-1), Chain A"/>
    <property type="match status" value="2"/>
</dbReference>
<feature type="compositionally biased region" description="Basic residues" evidence="3">
    <location>
        <begin position="327"/>
        <end position="341"/>
    </location>
</feature>
<dbReference type="GO" id="GO:0046872">
    <property type="term" value="F:metal ion binding"/>
    <property type="evidence" value="ECO:0007669"/>
    <property type="project" value="UniProtKB-KW"/>
</dbReference>
<dbReference type="PANTHER" id="PTHR46771:SF5">
    <property type="entry name" value="DETERIN"/>
    <property type="match status" value="1"/>
</dbReference>
<feature type="region of interest" description="Disordered" evidence="3">
    <location>
        <begin position="209"/>
        <end position="795"/>
    </location>
</feature>
<sequence length="876" mass="93841">MEYLQARVDSFSKSKRSKNSSVRHASSSSKWPHPSSFKATPDSLAEAGFYFDPDLDNPDNVTCFMCKKGVADWAPEDDPFSIHYDKCAKSCAWAMVRCQRGAGGESHDSSDPTRHPTSKAVEKARLETFSKVSWPHDAVKGHGANSKALAKAGFICNSTEPGDDTALCLYCNLTLSGWDEDDDPYDEHLKRDKKKGTSCAFLQAYTGNSLGKSTTKRPASKAAPKPPLRSASQSLRGAPASEVPDATVDSDDELAAIPSDASAPARPSSGRQRKASSARASSVTTKTPASRRSTRGTSTSGKTSGSRTVSSDLEETEGGSESDAGRRAGKSKRKTGGKTKARVSAIAEEDDETGAAVEAIDDDVVMQEPEPEPEAEPEQDPPKKKRGRPPKSAAAKPAAKAKGKKAAATEEEAEDPIVETHVEQARLPPTKKAHTRTRSKANVESEVEAAISSSKRTHTRTKSGPKTKVKQEENEEEPVGVAPLPKKKGKQAAVQAEEEEEEEPVSALPKKPKGRAVSRSKVKPELPVSDIDDVEPEQEEEGKSHSRTDSGRSAASREAKPSHESKSSLSEDAGYATAEPPADADRMDIDERPPPSPPPKNVDAPVLSKPGPRARTVSRSTPANGDSGKRPSPATNGVRPSGVASSSRPSVARPASKLNKESLQVIDIDSDGEETGVYGPPARATAKGKAPVSRAESMNSINAVKKPASQPSRKKLQVEVVAPPPPTRSTAMEVEVADVQMQDQSPTSPEPTQPARGASPSAVTEPQLRDPGTPVSAVHRSAHSSPIREVDARVPSSQADVLGAVSQSPQTYHPFLAQMPIEKLFSLTEEETEMTLEQYIRREMEIQYAQLKADGERRIDEFKRKAAETKRQIESS</sequence>
<dbReference type="PANTHER" id="PTHR46771">
    <property type="entry name" value="DETERIN"/>
    <property type="match status" value="1"/>
</dbReference>
<feature type="compositionally biased region" description="Low complexity" evidence="3">
    <location>
        <begin position="637"/>
        <end position="656"/>
    </location>
</feature>
<protein>
    <recommendedName>
        <fullName evidence="6">BIR-domain-containing protein</fullName>
    </recommendedName>
</protein>
<dbReference type="Pfam" id="PF00653">
    <property type="entry name" value="BIR"/>
    <property type="match status" value="2"/>
</dbReference>
<evidence type="ECO:0000256" key="3">
    <source>
        <dbReference type="SAM" id="MobiDB-lite"/>
    </source>
</evidence>
<dbReference type="CDD" id="cd00022">
    <property type="entry name" value="BIR"/>
    <property type="match status" value="2"/>
</dbReference>
<dbReference type="AlphaFoldDB" id="A0A371DPY3"/>
<dbReference type="SUPFAM" id="SSF57924">
    <property type="entry name" value="Inhibitor of apoptosis (IAP) repeat"/>
    <property type="match status" value="2"/>
</dbReference>
<dbReference type="InterPro" id="IPR001370">
    <property type="entry name" value="BIR_rpt"/>
</dbReference>
<feature type="compositionally biased region" description="Low complexity" evidence="3">
    <location>
        <begin position="295"/>
        <end position="311"/>
    </location>
</feature>
<gene>
    <name evidence="4" type="ORF">OH76DRAFT_1397939</name>
</gene>
<keyword evidence="2" id="KW-0862">Zinc</keyword>
<feature type="region of interest" description="Disordered" evidence="3">
    <location>
        <begin position="1"/>
        <end position="39"/>
    </location>
</feature>
<evidence type="ECO:0008006" key="6">
    <source>
        <dbReference type="Google" id="ProtNLM"/>
    </source>
</evidence>
<dbReference type="InterPro" id="IPR051190">
    <property type="entry name" value="Baculoviral_IAP"/>
</dbReference>
<evidence type="ECO:0000256" key="2">
    <source>
        <dbReference type="ARBA" id="ARBA00022833"/>
    </source>
</evidence>
<feature type="compositionally biased region" description="Low complexity" evidence="3">
    <location>
        <begin position="255"/>
        <end position="270"/>
    </location>
</feature>
<feature type="compositionally biased region" description="Acidic residues" evidence="3">
    <location>
        <begin position="530"/>
        <end position="540"/>
    </location>
</feature>
<feature type="compositionally biased region" description="Basic and acidic residues" evidence="3">
    <location>
        <begin position="583"/>
        <end position="593"/>
    </location>
</feature>
<keyword evidence="1" id="KW-0479">Metal-binding</keyword>
<feature type="compositionally biased region" description="Basic residues" evidence="3">
    <location>
        <begin position="429"/>
        <end position="439"/>
    </location>
</feature>
<dbReference type="SMART" id="SM00238">
    <property type="entry name" value="BIR"/>
    <property type="match status" value="2"/>
</dbReference>
<proteinExistence type="predicted"/>
<dbReference type="OrthoDB" id="2196114at2759"/>